<reference evidence="11" key="2">
    <citation type="submission" date="2020-09" db="EMBL/GenBank/DDBJ databases">
        <authorList>
            <person name="Sun Q."/>
            <person name="Zhou Y."/>
        </authorList>
    </citation>
    <scope>NUCLEOTIDE SEQUENCE</scope>
    <source>
        <strain evidence="11">CGMCC 1.15760</strain>
    </source>
</reference>
<evidence type="ECO:0000256" key="8">
    <source>
        <dbReference type="SAM" id="Phobius"/>
    </source>
</evidence>
<keyword evidence="8" id="KW-0812">Transmembrane</keyword>
<evidence type="ECO:0000256" key="1">
    <source>
        <dbReference type="ARBA" id="ARBA00004236"/>
    </source>
</evidence>
<evidence type="ECO:0000256" key="6">
    <source>
        <dbReference type="PROSITE-ProRule" id="PRU00284"/>
    </source>
</evidence>
<keyword evidence="2" id="KW-1003">Cell membrane</keyword>
<dbReference type="Gene3D" id="1.10.287.950">
    <property type="entry name" value="Methyl-accepting chemotaxis protein"/>
    <property type="match status" value="1"/>
</dbReference>
<reference evidence="11" key="1">
    <citation type="journal article" date="2014" name="Int. J. Syst. Evol. Microbiol.">
        <title>Complete genome sequence of Corynebacterium casei LMG S-19264T (=DSM 44701T), isolated from a smear-ripened cheese.</title>
        <authorList>
            <consortium name="US DOE Joint Genome Institute (JGI-PGF)"/>
            <person name="Walter F."/>
            <person name="Albersmeier A."/>
            <person name="Kalinowski J."/>
            <person name="Ruckert C."/>
        </authorList>
    </citation>
    <scope>NUCLEOTIDE SEQUENCE</scope>
    <source>
        <strain evidence="11">CGMCC 1.15760</strain>
    </source>
</reference>
<evidence type="ECO:0000313" key="11">
    <source>
        <dbReference type="EMBL" id="GGG14707.1"/>
    </source>
</evidence>
<gene>
    <name evidence="11" type="ORF">GCM10007425_06290</name>
</gene>
<dbReference type="PROSITE" id="PS50111">
    <property type="entry name" value="CHEMOTAXIS_TRANSDUC_2"/>
    <property type="match status" value="1"/>
</dbReference>
<dbReference type="PANTHER" id="PTHR32089:SF112">
    <property type="entry name" value="LYSOZYME-LIKE PROTEIN-RELATED"/>
    <property type="match status" value="1"/>
</dbReference>
<evidence type="ECO:0000313" key="12">
    <source>
        <dbReference type="Proteomes" id="UP000616608"/>
    </source>
</evidence>
<feature type="coiled-coil region" evidence="7">
    <location>
        <begin position="464"/>
        <end position="491"/>
    </location>
</feature>
<proteinExistence type="inferred from homology"/>
<evidence type="ECO:0000256" key="3">
    <source>
        <dbReference type="ARBA" id="ARBA00023136"/>
    </source>
</evidence>
<evidence type="ECO:0000259" key="9">
    <source>
        <dbReference type="PROSITE" id="PS50111"/>
    </source>
</evidence>
<organism evidence="11 12">
    <name type="scientific">Lysinibacillus alkalisoli</name>
    <dbReference type="NCBI Taxonomy" id="1911548"/>
    <lineage>
        <taxon>Bacteria</taxon>
        <taxon>Bacillati</taxon>
        <taxon>Bacillota</taxon>
        <taxon>Bacilli</taxon>
        <taxon>Bacillales</taxon>
        <taxon>Bacillaceae</taxon>
        <taxon>Lysinibacillus</taxon>
    </lineage>
</organism>
<dbReference type="InterPro" id="IPR003660">
    <property type="entry name" value="HAMP_dom"/>
</dbReference>
<dbReference type="EMBL" id="BMJT01000002">
    <property type="protein sequence ID" value="GGG14707.1"/>
    <property type="molecule type" value="Genomic_DNA"/>
</dbReference>
<dbReference type="Proteomes" id="UP000616608">
    <property type="component" value="Unassembled WGS sequence"/>
</dbReference>
<evidence type="ECO:0000256" key="5">
    <source>
        <dbReference type="ARBA" id="ARBA00029447"/>
    </source>
</evidence>
<keyword evidence="8" id="KW-1133">Transmembrane helix</keyword>
<dbReference type="RefSeq" id="WP_188613564.1">
    <property type="nucleotide sequence ID" value="NZ_BMJT01000002.1"/>
</dbReference>
<feature type="domain" description="Methyl-accepting transducer" evidence="9">
    <location>
        <begin position="267"/>
        <end position="524"/>
    </location>
</feature>
<dbReference type="SUPFAM" id="SSF58104">
    <property type="entry name" value="Methyl-accepting chemotaxis protein (MCP) signaling domain"/>
    <property type="match status" value="1"/>
</dbReference>
<dbReference type="CDD" id="cd06225">
    <property type="entry name" value="HAMP"/>
    <property type="match status" value="1"/>
</dbReference>
<accession>A0A917FYZ4</accession>
<comment type="similarity">
    <text evidence="5">Belongs to the methyl-accepting chemotaxis (MCP) protein family.</text>
</comment>
<feature type="transmembrane region" description="Helical" evidence="8">
    <location>
        <begin position="7"/>
        <end position="27"/>
    </location>
</feature>
<evidence type="ECO:0000256" key="2">
    <source>
        <dbReference type="ARBA" id="ARBA00022475"/>
    </source>
</evidence>
<comment type="caution">
    <text evidence="11">The sequence shown here is derived from an EMBL/GenBank/DDBJ whole genome shotgun (WGS) entry which is preliminary data.</text>
</comment>
<dbReference type="InterPro" id="IPR004089">
    <property type="entry name" value="MCPsignal_dom"/>
</dbReference>
<keyword evidence="4 6" id="KW-0807">Transducer</keyword>
<dbReference type="Pfam" id="PF00672">
    <property type="entry name" value="HAMP"/>
    <property type="match status" value="1"/>
</dbReference>
<feature type="transmembrane region" description="Helical" evidence="8">
    <location>
        <begin position="164"/>
        <end position="190"/>
    </location>
</feature>
<name>A0A917FYZ4_9BACI</name>
<keyword evidence="3 8" id="KW-0472">Membrane</keyword>
<keyword evidence="12" id="KW-1185">Reference proteome</keyword>
<dbReference type="GO" id="GO:0007165">
    <property type="term" value="P:signal transduction"/>
    <property type="evidence" value="ECO:0007669"/>
    <property type="project" value="UniProtKB-KW"/>
</dbReference>
<dbReference type="SMART" id="SM00283">
    <property type="entry name" value="MA"/>
    <property type="match status" value="1"/>
</dbReference>
<sequence length="553" mass="61218">MRLQSKIFINTLLPVMLAVAMLAFMVYQTFNVQTTAQDDTNLLMMIKDLEQDLIVTSQSLNHYTYLASEANKKEALDNIALTQGSLTALEPLAKVEEHQVIIRKIADKYEVLVSAATDGLQQNDVAEVKKQSLRIMGILNDMHVLKQETNQWYESLNTDIKNKLTFMTTFIVFGSVLLIMIAVIFSFMAARKIAKPLQTMVQSTQAIAKGDLTIAHDMQALTTGSYKEINNLATNFVTMMNTLRGTIQSIEQTGNNVSQFTSQVTQYMRTLKEGSVQIAEATDQLAKGSMVISEETQKTATLIHHVNDEFTEVREISEHVTTTSQTTLEVVNEGQTSLQQQSNLTTTITATSDDIKTAVTDFMSLTTTIQEATTVVYTIANQTNLLAINAAIEAARAGEAGKGFAVVAHEVKKLSTETEKATQLISTMAQQMQTGINLIQQRVQEGHQLMQEQSQSMMTTEAAFQQIAAQMMQMNKELEQVVKEIESTESMSGDMASAITNISAITEENAAGTEEITASANEQLQAFHTIHEKIIALEEVTHTLQQELRQFTL</sequence>
<evidence type="ECO:0008006" key="13">
    <source>
        <dbReference type="Google" id="ProtNLM"/>
    </source>
</evidence>
<dbReference type="PROSITE" id="PS50885">
    <property type="entry name" value="HAMP"/>
    <property type="match status" value="1"/>
</dbReference>
<dbReference type="Gene3D" id="6.10.340.10">
    <property type="match status" value="1"/>
</dbReference>
<dbReference type="PANTHER" id="PTHR32089">
    <property type="entry name" value="METHYL-ACCEPTING CHEMOTAXIS PROTEIN MCPB"/>
    <property type="match status" value="1"/>
</dbReference>
<dbReference type="AlphaFoldDB" id="A0A917FYZ4"/>
<evidence type="ECO:0000256" key="7">
    <source>
        <dbReference type="SAM" id="Coils"/>
    </source>
</evidence>
<keyword evidence="7" id="KW-0175">Coiled coil</keyword>
<dbReference type="GO" id="GO:0005886">
    <property type="term" value="C:plasma membrane"/>
    <property type="evidence" value="ECO:0007669"/>
    <property type="project" value="UniProtKB-SubCell"/>
</dbReference>
<evidence type="ECO:0000259" key="10">
    <source>
        <dbReference type="PROSITE" id="PS50885"/>
    </source>
</evidence>
<evidence type="ECO:0000256" key="4">
    <source>
        <dbReference type="ARBA" id="ARBA00023224"/>
    </source>
</evidence>
<protein>
    <recommendedName>
        <fullName evidence="13">Methyl-accepting chemotaxis protein</fullName>
    </recommendedName>
</protein>
<feature type="domain" description="HAMP" evidence="10">
    <location>
        <begin position="191"/>
        <end position="248"/>
    </location>
</feature>
<comment type="subcellular location">
    <subcellularLocation>
        <location evidence="1">Cell membrane</location>
    </subcellularLocation>
</comment>
<dbReference type="Pfam" id="PF00015">
    <property type="entry name" value="MCPsignal"/>
    <property type="match status" value="1"/>
</dbReference>